<dbReference type="Proteomes" id="UP000315235">
    <property type="component" value="Unassembled WGS sequence"/>
</dbReference>
<comment type="caution">
    <text evidence="2">The sequence shown here is derived from an EMBL/GenBank/DDBJ whole genome shotgun (WGS) entry which is preliminary data.</text>
</comment>
<keyword evidence="3" id="KW-1185">Reference proteome</keyword>
<keyword evidence="1" id="KW-1133">Transmembrane helix</keyword>
<dbReference type="RefSeq" id="WP_143486580.1">
    <property type="nucleotide sequence ID" value="NZ_VJOY01000001.1"/>
</dbReference>
<protein>
    <submittedName>
        <fullName evidence="2">Uncharacterized protein</fullName>
    </submittedName>
</protein>
<dbReference type="AlphaFoldDB" id="A0A553H531"/>
<gene>
    <name evidence="2" type="ORF">FM069_01995</name>
</gene>
<keyword evidence="1" id="KW-0812">Transmembrane</keyword>
<dbReference type="EMBL" id="VJOY01000001">
    <property type="protein sequence ID" value="TRX76814.1"/>
    <property type="molecule type" value="Genomic_DNA"/>
</dbReference>
<keyword evidence="1" id="KW-0472">Membrane</keyword>
<name>A0A553H531_9PSED</name>
<proteinExistence type="predicted"/>
<reference evidence="2 3" key="1">
    <citation type="submission" date="2019-07" db="EMBL/GenBank/DDBJ databases">
        <title>Pseudomonas mangiferae sp. nov., isolated from bark of mango tree in Thailand.</title>
        <authorList>
            <person name="Srisuk N."/>
            <person name="Anurat P."/>
        </authorList>
    </citation>
    <scope>NUCLEOTIDE SEQUENCE [LARGE SCALE GENOMIC DNA]</scope>
    <source>
        <strain evidence="2 3">DMKU_BBB3-04</strain>
    </source>
</reference>
<feature type="transmembrane region" description="Helical" evidence="1">
    <location>
        <begin position="38"/>
        <end position="56"/>
    </location>
</feature>
<organism evidence="2 3">
    <name type="scientific">Pseudomonas mangiferae</name>
    <dbReference type="NCBI Taxonomy" id="2593654"/>
    <lineage>
        <taxon>Bacteria</taxon>
        <taxon>Pseudomonadati</taxon>
        <taxon>Pseudomonadota</taxon>
        <taxon>Gammaproteobacteria</taxon>
        <taxon>Pseudomonadales</taxon>
        <taxon>Pseudomonadaceae</taxon>
        <taxon>Pseudomonas</taxon>
    </lineage>
</organism>
<evidence type="ECO:0000313" key="3">
    <source>
        <dbReference type="Proteomes" id="UP000315235"/>
    </source>
</evidence>
<evidence type="ECO:0000256" key="1">
    <source>
        <dbReference type="SAM" id="Phobius"/>
    </source>
</evidence>
<dbReference type="OrthoDB" id="7027667at2"/>
<feature type="transmembrane region" description="Helical" evidence="1">
    <location>
        <begin position="76"/>
        <end position="99"/>
    </location>
</feature>
<accession>A0A553H531</accession>
<evidence type="ECO:0000313" key="2">
    <source>
        <dbReference type="EMBL" id="TRX76814.1"/>
    </source>
</evidence>
<feature type="transmembrane region" description="Helical" evidence="1">
    <location>
        <begin position="6"/>
        <end position="26"/>
    </location>
</feature>
<sequence>MDAHPLIMQLIRSGLAAALVSCFILYVKSVKPFDLSPFWYYLVLIPVLAALAFFPHGHAWLMPQAAGRTEGGDLPLLFLADSVGVLAGLALGWMVAQLLRRSLRDRF</sequence>